<comment type="similarity">
    <text evidence="6">Belongs to the peptidase S1 family. CLIP subfamily.</text>
</comment>
<dbReference type="EMBL" id="JABDTM020018864">
    <property type="protein sequence ID" value="KAH0817761.1"/>
    <property type="molecule type" value="Genomic_DNA"/>
</dbReference>
<organism evidence="9 10">
    <name type="scientific">Tenebrio molitor</name>
    <name type="common">Yellow mealworm beetle</name>
    <dbReference type="NCBI Taxonomy" id="7067"/>
    <lineage>
        <taxon>Eukaryota</taxon>
        <taxon>Metazoa</taxon>
        <taxon>Ecdysozoa</taxon>
        <taxon>Arthropoda</taxon>
        <taxon>Hexapoda</taxon>
        <taxon>Insecta</taxon>
        <taxon>Pterygota</taxon>
        <taxon>Neoptera</taxon>
        <taxon>Endopterygota</taxon>
        <taxon>Coleoptera</taxon>
        <taxon>Polyphaga</taxon>
        <taxon>Cucujiformia</taxon>
        <taxon>Tenebrionidae</taxon>
        <taxon>Tenebrio</taxon>
    </lineage>
</organism>
<sequence length="315" mass="34234">MRATTTLFFFCIYVATKLSRASNCTCVPFYNCSDEDSAVISDGRGLIEVRKSRQCKSVLEVCCNTMIVAPAAVPAPKPQKGCGLQNRESFLWSSTLLFKQYPNFVASYKCRVSLVHPKVAVTAAHCLQDKGYYQVRIGGTIRTVARVVVHPSFKQASLQNDVALLVLDKPFKMDKAGVVCVPPPGSLFDGNNCTATTRTSEEDGSLRMIRLPMVSRDQCVDLLRKTRLGGYFQLHQSFICAGGGADQDTCGGDGGSPLICAVPGVPGRFQQVGIVSWGIGCGGNLPGVYVNLAHFREWIDEVMAENGLDISVYRL</sequence>
<gene>
    <name evidence="9" type="ORF">GEV33_005031</name>
</gene>
<dbReference type="InterPro" id="IPR001254">
    <property type="entry name" value="Trypsin_dom"/>
</dbReference>
<accession>A0A8J6LM53</accession>
<evidence type="ECO:0000256" key="4">
    <source>
        <dbReference type="ARBA" id="ARBA00023157"/>
    </source>
</evidence>
<dbReference type="InterPro" id="IPR041515">
    <property type="entry name" value="PPAF-2-like_Clip"/>
</dbReference>
<dbReference type="SUPFAM" id="SSF50494">
    <property type="entry name" value="Trypsin-like serine proteases"/>
    <property type="match status" value="1"/>
</dbReference>
<dbReference type="AlphaFoldDB" id="A0A8J6LM53"/>
<keyword evidence="5" id="KW-0325">Glycoprotein</keyword>
<dbReference type="Pfam" id="PF00089">
    <property type="entry name" value="Trypsin"/>
    <property type="match status" value="1"/>
</dbReference>
<dbReference type="Pfam" id="PF18322">
    <property type="entry name" value="CLIP_1"/>
    <property type="match status" value="1"/>
</dbReference>
<name>A0A8J6LM53_TENMO</name>
<keyword evidence="2" id="KW-0964">Secreted</keyword>
<dbReference type="GO" id="GO:0005576">
    <property type="term" value="C:extracellular region"/>
    <property type="evidence" value="ECO:0007669"/>
    <property type="project" value="UniProtKB-SubCell"/>
</dbReference>
<feature type="domain" description="Peptidase S1" evidence="8">
    <location>
        <begin position="67"/>
        <end position="304"/>
    </location>
</feature>
<dbReference type="CDD" id="cd00190">
    <property type="entry name" value="Tryp_SPc"/>
    <property type="match status" value="1"/>
</dbReference>
<dbReference type="PROSITE" id="PS00134">
    <property type="entry name" value="TRYPSIN_HIS"/>
    <property type="match status" value="1"/>
</dbReference>
<comment type="subcellular location">
    <subcellularLocation>
        <location evidence="1">Secreted</location>
    </subcellularLocation>
</comment>
<evidence type="ECO:0000256" key="6">
    <source>
        <dbReference type="ARBA" id="ARBA00024195"/>
    </source>
</evidence>
<dbReference type="InterPro" id="IPR001314">
    <property type="entry name" value="Peptidase_S1A"/>
</dbReference>
<keyword evidence="3 7" id="KW-0732">Signal</keyword>
<reference evidence="9" key="2">
    <citation type="submission" date="2021-08" db="EMBL/GenBank/DDBJ databases">
        <authorList>
            <person name="Eriksson T."/>
        </authorList>
    </citation>
    <scope>NUCLEOTIDE SEQUENCE</scope>
    <source>
        <strain evidence="9">Stoneville</strain>
        <tissue evidence="9">Whole head</tissue>
    </source>
</reference>
<feature type="chain" id="PRO_5035168862" description="Peptidase S1 domain-containing protein" evidence="7">
    <location>
        <begin position="22"/>
        <end position="315"/>
    </location>
</feature>
<dbReference type="Proteomes" id="UP000719412">
    <property type="component" value="Unassembled WGS sequence"/>
</dbReference>
<dbReference type="PROSITE" id="PS50240">
    <property type="entry name" value="TRYPSIN_DOM"/>
    <property type="match status" value="1"/>
</dbReference>
<dbReference type="GO" id="GO:0004252">
    <property type="term" value="F:serine-type endopeptidase activity"/>
    <property type="evidence" value="ECO:0007669"/>
    <property type="project" value="InterPro"/>
</dbReference>
<keyword evidence="10" id="KW-1185">Reference proteome</keyword>
<evidence type="ECO:0000256" key="3">
    <source>
        <dbReference type="ARBA" id="ARBA00022729"/>
    </source>
</evidence>
<evidence type="ECO:0000259" key="8">
    <source>
        <dbReference type="PROSITE" id="PS50240"/>
    </source>
</evidence>
<dbReference type="InterPro" id="IPR051487">
    <property type="entry name" value="Ser/Thr_Proteases_Immune/Dev"/>
</dbReference>
<dbReference type="InterPro" id="IPR009003">
    <property type="entry name" value="Peptidase_S1_PA"/>
</dbReference>
<feature type="signal peptide" evidence="7">
    <location>
        <begin position="1"/>
        <end position="21"/>
    </location>
</feature>
<dbReference type="Gene3D" id="2.40.10.10">
    <property type="entry name" value="Trypsin-like serine proteases"/>
    <property type="match status" value="1"/>
</dbReference>
<evidence type="ECO:0000256" key="1">
    <source>
        <dbReference type="ARBA" id="ARBA00004613"/>
    </source>
</evidence>
<evidence type="ECO:0000313" key="9">
    <source>
        <dbReference type="EMBL" id="KAH0817761.1"/>
    </source>
</evidence>
<evidence type="ECO:0000256" key="7">
    <source>
        <dbReference type="SAM" id="SignalP"/>
    </source>
</evidence>
<keyword evidence="4" id="KW-1015">Disulfide bond</keyword>
<dbReference type="PANTHER" id="PTHR24256">
    <property type="entry name" value="TRYPTASE-RELATED"/>
    <property type="match status" value="1"/>
</dbReference>
<dbReference type="FunFam" id="2.40.10.10:FF:000054">
    <property type="entry name" value="Complement C1r subcomponent"/>
    <property type="match status" value="1"/>
</dbReference>
<reference evidence="9" key="1">
    <citation type="journal article" date="2020" name="J Insects Food Feed">
        <title>The yellow mealworm (Tenebrio molitor) genome: a resource for the emerging insects as food and feed industry.</title>
        <authorList>
            <person name="Eriksson T."/>
            <person name="Andere A."/>
            <person name="Kelstrup H."/>
            <person name="Emery V."/>
            <person name="Picard C."/>
        </authorList>
    </citation>
    <scope>NUCLEOTIDE SEQUENCE</scope>
    <source>
        <strain evidence="9">Stoneville</strain>
        <tissue evidence="9">Whole head</tissue>
    </source>
</reference>
<dbReference type="InterPro" id="IPR043504">
    <property type="entry name" value="Peptidase_S1_PA_chymotrypsin"/>
</dbReference>
<proteinExistence type="inferred from homology"/>
<dbReference type="InterPro" id="IPR018114">
    <property type="entry name" value="TRYPSIN_HIS"/>
</dbReference>
<dbReference type="GO" id="GO:0006508">
    <property type="term" value="P:proteolysis"/>
    <property type="evidence" value="ECO:0007669"/>
    <property type="project" value="InterPro"/>
</dbReference>
<protein>
    <recommendedName>
        <fullName evidence="8">Peptidase S1 domain-containing protein</fullName>
    </recommendedName>
</protein>
<comment type="caution">
    <text evidence="9">The sequence shown here is derived from an EMBL/GenBank/DDBJ whole genome shotgun (WGS) entry which is preliminary data.</text>
</comment>
<dbReference type="PRINTS" id="PR00722">
    <property type="entry name" value="CHYMOTRYPSIN"/>
</dbReference>
<dbReference type="SMART" id="SM00020">
    <property type="entry name" value="Tryp_SPc"/>
    <property type="match status" value="1"/>
</dbReference>
<evidence type="ECO:0000256" key="5">
    <source>
        <dbReference type="ARBA" id="ARBA00023180"/>
    </source>
</evidence>
<evidence type="ECO:0000256" key="2">
    <source>
        <dbReference type="ARBA" id="ARBA00022525"/>
    </source>
</evidence>
<evidence type="ECO:0000313" key="10">
    <source>
        <dbReference type="Proteomes" id="UP000719412"/>
    </source>
</evidence>